<evidence type="ECO:0000256" key="1">
    <source>
        <dbReference type="SAM" id="MobiDB-lite"/>
    </source>
</evidence>
<comment type="caution">
    <text evidence="2">The sequence shown here is derived from an EMBL/GenBank/DDBJ whole genome shotgun (WGS) entry which is preliminary data.</text>
</comment>
<sequence length="109" mass="11919">MNICGGRKRKKGVGVRENERVREEQASSSASDKRGSTRNLVYGGPGALSIASKRVTKVEFGAGIKPKPTRRRTCRGPYRRSPRATFTARTPVLGPAWGYRAGPNVYPKS</sequence>
<feature type="region of interest" description="Disordered" evidence="1">
    <location>
        <begin position="1"/>
        <end position="45"/>
    </location>
</feature>
<dbReference type="EMBL" id="VSRR010057187">
    <property type="protein sequence ID" value="MPC81505.1"/>
    <property type="molecule type" value="Genomic_DNA"/>
</dbReference>
<dbReference type="Proteomes" id="UP000324222">
    <property type="component" value="Unassembled WGS sequence"/>
</dbReference>
<evidence type="ECO:0000313" key="3">
    <source>
        <dbReference type="Proteomes" id="UP000324222"/>
    </source>
</evidence>
<gene>
    <name evidence="2" type="ORF">E2C01_076126</name>
</gene>
<dbReference type="AlphaFoldDB" id="A0A5B7IH09"/>
<keyword evidence="3" id="KW-1185">Reference proteome</keyword>
<accession>A0A5B7IH09</accession>
<organism evidence="2 3">
    <name type="scientific">Portunus trituberculatus</name>
    <name type="common">Swimming crab</name>
    <name type="synonym">Neptunus trituberculatus</name>
    <dbReference type="NCBI Taxonomy" id="210409"/>
    <lineage>
        <taxon>Eukaryota</taxon>
        <taxon>Metazoa</taxon>
        <taxon>Ecdysozoa</taxon>
        <taxon>Arthropoda</taxon>
        <taxon>Crustacea</taxon>
        <taxon>Multicrustacea</taxon>
        <taxon>Malacostraca</taxon>
        <taxon>Eumalacostraca</taxon>
        <taxon>Eucarida</taxon>
        <taxon>Decapoda</taxon>
        <taxon>Pleocyemata</taxon>
        <taxon>Brachyura</taxon>
        <taxon>Eubrachyura</taxon>
        <taxon>Portunoidea</taxon>
        <taxon>Portunidae</taxon>
        <taxon>Portuninae</taxon>
        <taxon>Portunus</taxon>
    </lineage>
</organism>
<evidence type="ECO:0000313" key="2">
    <source>
        <dbReference type="EMBL" id="MPC81505.1"/>
    </source>
</evidence>
<proteinExistence type="predicted"/>
<protein>
    <submittedName>
        <fullName evidence="2">Uncharacterized protein</fullName>
    </submittedName>
</protein>
<feature type="compositionally biased region" description="Basic and acidic residues" evidence="1">
    <location>
        <begin position="14"/>
        <end position="35"/>
    </location>
</feature>
<name>A0A5B7IH09_PORTR</name>
<reference evidence="2 3" key="1">
    <citation type="submission" date="2019-05" db="EMBL/GenBank/DDBJ databases">
        <title>Another draft genome of Portunus trituberculatus and its Hox gene families provides insights of decapod evolution.</title>
        <authorList>
            <person name="Jeong J.-H."/>
            <person name="Song I."/>
            <person name="Kim S."/>
            <person name="Choi T."/>
            <person name="Kim D."/>
            <person name="Ryu S."/>
            <person name="Kim W."/>
        </authorList>
    </citation>
    <scope>NUCLEOTIDE SEQUENCE [LARGE SCALE GENOMIC DNA]</scope>
    <source>
        <tissue evidence="2">Muscle</tissue>
    </source>
</reference>
<feature type="compositionally biased region" description="Basic residues" evidence="1">
    <location>
        <begin position="1"/>
        <end position="13"/>
    </location>
</feature>